<dbReference type="GO" id="GO:0000785">
    <property type="term" value="C:chromatin"/>
    <property type="evidence" value="ECO:0007669"/>
    <property type="project" value="TreeGrafter"/>
</dbReference>
<feature type="region of interest" description="Disordered" evidence="8">
    <location>
        <begin position="931"/>
        <end position="963"/>
    </location>
</feature>
<dbReference type="Pfam" id="PF11934">
    <property type="entry name" value="DUF3452"/>
    <property type="match status" value="1"/>
</dbReference>
<dbReference type="GO" id="GO:2000134">
    <property type="term" value="P:negative regulation of G1/S transition of mitotic cell cycle"/>
    <property type="evidence" value="ECO:0007669"/>
    <property type="project" value="TreeGrafter"/>
</dbReference>
<evidence type="ECO:0000256" key="8">
    <source>
        <dbReference type="SAM" id="MobiDB-lite"/>
    </source>
</evidence>
<comment type="caution">
    <text evidence="10">The sequence shown here is derived from an EMBL/GenBank/DDBJ whole genome shotgun (WGS) entry which is preliminary data.</text>
</comment>
<organism evidence="10 11">
    <name type="scientific">Rhodosorus marinus</name>
    <dbReference type="NCBI Taxonomy" id="101924"/>
    <lineage>
        <taxon>Eukaryota</taxon>
        <taxon>Rhodophyta</taxon>
        <taxon>Stylonematophyceae</taxon>
        <taxon>Stylonematales</taxon>
        <taxon>Stylonemataceae</taxon>
        <taxon>Rhodosorus</taxon>
    </lineage>
</organism>
<dbReference type="InterPro" id="IPR002720">
    <property type="entry name" value="RB_A"/>
</dbReference>
<dbReference type="GO" id="GO:0005634">
    <property type="term" value="C:nucleus"/>
    <property type="evidence" value="ECO:0007669"/>
    <property type="project" value="UniProtKB-SubCell"/>
</dbReference>
<evidence type="ECO:0000256" key="6">
    <source>
        <dbReference type="ARBA" id="ARBA00023242"/>
    </source>
</evidence>
<dbReference type="InterPro" id="IPR036915">
    <property type="entry name" value="Cyclin-like_sf"/>
</dbReference>
<evidence type="ECO:0000313" key="10">
    <source>
        <dbReference type="EMBL" id="KAJ8901919.1"/>
    </source>
</evidence>
<dbReference type="AlphaFoldDB" id="A0AAV8UHC6"/>
<keyword evidence="7" id="KW-0131">Cell cycle</keyword>
<sequence>MVGTSVSEAACRPASEEECIRALQQTADEISAPEAVRCRAIALFKGNYPTVKGIDNSESQLRYWAACSLLAASYSSCPIPVARVMKAAGRQLKVTEFFERTKLALRMKGNEQDCDKGVPHVRRLERAFMVTADIFRKYLSIFEKLVPVFSADVFKVLSDESSDRKFFRALWLFFINYKGIIFHSGNERSPLLDRVPAFLFLVACVICATQNLDGLKPNAEVGPPLKRLKTGEDQIRSRIRTLCKDTRYIESDVLHYIDSLRETVPRDTLALLPISSSSDSRPLDALLEKLTKEYEEQIHNPNGDGTIDERLFTDAPEFLGVTQTVEKFDLLAKPYVPTGTGEYYMKLTKSSGDALDALAAVAHVSPRSPCETTMQKVPKPIPQTPVSVSIVSVTWLKSLADTRPENAGSSPPKQSQHFERMLSRESWITICSRAQKMLSTYLRKNYGTIAANQKIREATAVYFSSLEGIMRAEEKRLKTSNLDALAHNGTFHSALLAISCETASVAYGRREFAPFPKILDDLDIEPFDMTKVVESFIKHTPGLPKAIGRHLLRCEERILEKLAWMPGSALVRSLEIREEKYRVENGSAEDSQQSDTGNFSQGTVDLISSSQLSESVHETGRTAEIPSVGNESHGVAESAGVVPRPFVEVPEAALDIFFRKLLFVGSARLQALSTRSGLSSVQVENVWSALKYIISEKWRLIIGRHLDQMIMCCVYGVAKLSQETSSMKFSDITRWYEMLPHTREESFKQYVSSIYVDVKLSGDGKNEQGDIIKFYNHVFVQSMKGFLLECRSRDPTKKGMASEDIRNMSRDPIKAQISASSMRRTSNTEQQPRVVGKVKISSMSPSSRMQMSRAGFGAPLGTMSPATRTLYAFGESPVLNYHNLNRNLEEGRRLRLNSREENSEESAVNAIWRKYADVFSMAPVAGFAVDNDKAKPVPTKLGARAGKPPLPVDTNSPTKRDGQ</sequence>
<dbReference type="GO" id="GO:0005667">
    <property type="term" value="C:transcription regulator complex"/>
    <property type="evidence" value="ECO:0007669"/>
    <property type="project" value="TreeGrafter"/>
</dbReference>
<evidence type="ECO:0000256" key="2">
    <source>
        <dbReference type="ARBA" id="ARBA00009475"/>
    </source>
</evidence>
<comment type="subcellular location">
    <subcellularLocation>
        <location evidence="1">Nucleus</location>
    </subcellularLocation>
</comment>
<evidence type="ECO:0000256" key="3">
    <source>
        <dbReference type="ARBA" id="ARBA00022491"/>
    </source>
</evidence>
<dbReference type="SMART" id="SM01368">
    <property type="entry name" value="RB_A"/>
    <property type="match status" value="1"/>
</dbReference>
<dbReference type="EMBL" id="JAMWBK010000010">
    <property type="protein sequence ID" value="KAJ8901919.1"/>
    <property type="molecule type" value="Genomic_DNA"/>
</dbReference>
<dbReference type="InterPro" id="IPR024599">
    <property type="entry name" value="RB_N"/>
</dbReference>
<dbReference type="PANTHER" id="PTHR13742:SF17">
    <property type="entry name" value="RE32990P-RELATED"/>
    <property type="match status" value="1"/>
</dbReference>
<feature type="domain" description="Retinoblastoma-associated protein A-box" evidence="9">
    <location>
        <begin position="384"/>
        <end position="574"/>
    </location>
</feature>
<evidence type="ECO:0000313" key="11">
    <source>
        <dbReference type="Proteomes" id="UP001157974"/>
    </source>
</evidence>
<keyword evidence="3" id="KW-0678">Repressor</keyword>
<dbReference type="GO" id="GO:0006357">
    <property type="term" value="P:regulation of transcription by RNA polymerase II"/>
    <property type="evidence" value="ECO:0007669"/>
    <property type="project" value="InterPro"/>
</dbReference>
<evidence type="ECO:0000256" key="1">
    <source>
        <dbReference type="ARBA" id="ARBA00004123"/>
    </source>
</evidence>
<dbReference type="PANTHER" id="PTHR13742">
    <property type="entry name" value="RETINOBLASTOMA-ASSOCIATED PROTEIN RB -RELATED"/>
    <property type="match status" value="1"/>
</dbReference>
<keyword evidence="6" id="KW-0539">Nucleus</keyword>
<proteinExistence type="inferred from homology"/>
<dbReference type="Pfam" id="PF01858">
    <property type="entry name" value="RB_A"/>
    <property type="match status" value="1"/>
</dbReference>
<comment type="similarity">
    <text evidence="2">Belongs to the retinoblastoma protein (RB) family.</text>
</comment>
<dbReference type="InterPro" id="IPR028309">
    <property type="entry name" value="RB_fam"/>
</dbReference>
<protein>
    <recommendedName>
        <fullName evidence="9">Retinoblastoma-associated protein A-box domain-containing protein</fullName>
    </recommendedName>
</protein>
<reference evidence="10 11" key="1">
    <citation type="journal article" date="2023" name="Nat. Commun.">
        <title>Origin of minicircular mitochondrial genomes in red algae.</title>
        <authorList>
            <person name="Lee Y."/>
            <person name="Cho C.H."/>
            <person name="Lee Y.M."/>
            <person name="Park S.I."/>
            <person name="Yang J.H."/>
            <person name="West J.A."/>
            <person name="Bhattacharya D."/>
            <person name="Yoon H.S."/>
        </authorList>
    </citation>
    <scope>NUCLEOTIDE SEQUENCE [LARGE SCALE GENOMIC DNA]</scope>
    <source>
        <strain evidence="10 11">CCMP1338</strain>
        <tissue evidence="10">Whole cell</tissue>
    </source>
</reference>
<evidence type="ECO:0000259" key="9">
    <source>
        <dbReference type="SMART" id="SM01368"/>
    </source>
</evidence>
<dbReference type="InterPro" id="IPR002719">
    <property type="entry name" value="RB_B"/>
</dbReference>
<evidence type="ECO:0000256" key="7">
    <source>
        <dbReference type="ARBA" id="ARBA00023306"/>
    </source>
</evidence>
<dbReference type="Proteomes" id="UP001157974">
    <property type="component" value="Unassembled WGS sequence"/>
</dbReference>
<dbReference type="Pfam" id="PF01857">
    <property type="entry name" value="RB_B"/>
    <property type="match status" value="1"/>
</dbReference>
<dbReference type="SUPFAM" id="SSF47954">
    <property type="entry name" value="Cyclin-like"/>
    <property type="match status" value="2"/>
</dbReference>
<evidence type="ECO:0000256" key="5">
    <source>
        <dbReference type="ARBA" id="ARBA00023163"/>
    </source>
</evidence>
<dbReference type="GO" id="GO:0000977">
    <property type="term" value="F:RNA polymerase II transcription regulatory region sequence-specific DNA binding"/>
    <property type="evidence" value="ECO:0007669"/>
    <property type="project" value="TreeGrafter"/>
</dbReference>
<gene>
    <name evidence="10" type="ORF">NDN08_004123</name>
</gene>
<dbReference type="Gene3D" id="1.10.472.10">
    <property type="entry name" value="Cyclin-like"/>
    <property type="match status" value="2"/>
</dbReference>
<dbReference type="CDD" id="cd20548">
    <property type="entry name" value="CYCLIN_RB-like"/>
    <property type="match status" value="1"/>
</dbReference>
<keyword evidence="5" id="KW-0804">Transcription</keyword>
<evidence type="ECO:0000256" key="4">
    <source>
        <dbReference type="ARBA" id="ARBA00023015"/>
    </source>
</evidence>
<name>A0AAV8UHC6_9RHOD</name>
<accession>A0AAV8UHC6</accession>
<dbReference type="GO" id="GO:0030154">
    <property type="term" value="P:cell differentiation"/>
    <property type="evidence" value="ECO:0007669"/>
    <property type="project" value="TreeGrafter"/>
</dbReference>
<keyword evidence="11" id="KW-1185">Reference proteome</keyword>
<keyword evidence="4" id="KW-0805">Transcription regulation</keyword>